<name>A0A8T0H0B3_CERPU</name>
<gene>
    <name evidence="2" type="ORF">KC19_8G059600</name>
</gene>
<protein>
    <submittedName>
        <fullName evidence="2">Uncharacterized protein</fullName>
    </submittedName>
</protein>
<proteinExistence type="predicted"/>
<organism evidence="2 3">
    <name type="scientific">Ceratodon purpureus</name>
    <name type="common">Fire moss</name>
    <name type="synonym">Dicranum purpureum</name>
    <dbReference type="NCBI Taxonomy" id="3225"/>
    <lineage>
        <taxon>Eukaryota</taxon>
        <taxon>Viridiplantae</taxon>
        <taxon>Streptophyta</taxon>
        <taxon>Embryophyta</taxon>
        <taxon>Bryophyta</taxon>
        <taxon>Bryophytina</taxon>
        <taxon>Bryopsida</taxon>
        <taxon>Dicranidae</taxon>
        <taxon>Pseudoditrichales</taxon>
        <taxon>Ditrichaceae</taxon>
        <taxon>Ceratodon</taxon>
    </lineage>
</organism>
<comment type="caution">
    <text evidence="2">The sequence shown here is derived from an EMBL/GenBank/DDBJ whole genome shotgun (WGS) entry which is preliminary data.</text>
</comment>
<feature type="compositionally biased region" description="Polar residues" evidence="1">
    <location>
        <begin position="68"/>
        <end position="78"/>
    </location>
</feature>
<evidence type="ECO:0000313" key="2">
    <source>
        <dbReference type="EMBL" id="KAG0563794.1"/>
    </source>
</evidence>
<evidence type="ECO:0000313" key="3">
    <source>
        <dbReference type="Proteomes" id="UP000822688"/>
    </source>
</evidence>
<accession>A0A8T0H0B3</accession>
<keyword evidence="3" id="KW-1185">Reference proteome</keyword>
<dbReference type="Proteomes" id="UP000822688">
    <property type="component" value="Chromosome 8"/>
</dbReference>
<feature type="region of interest" description="Disordered" evidence="1">
    <location>
        <begin position="68"/>
        <end position="111"/>
    </location>
</feature>
<reference evidence="2" key="1">
    <citation type="submission" date="2020-06" db="EMBL/GenBank/DDBJ databases">
        <title>WGS assembly of Ceratodon purpureus strain R40.</title>
        <authorList>
            <person name="Carey S.B."/>
            <person name="Jenkins J."/>
            <person name="Shu S."/>
            <person name="Lovell J.T."/>
            <person name="Sreedasyam A."/>
            <person name="Maumus F."/>
            <person name="Tiley G.P."/>
            <person name="Fernandez-Pozo N."/>
            <person name="Barry K."/>
            <person name="Chen C."/>
            <person name="Wang M."/>
            <person name="Lipzen A."/>
            <person name="Daum C."/>
            <person name="Saski C.A."/>
            <person name="Payton A.C."/>
            <person name="Mcbreen J.C."/>
            <person name="Conrad R.E."/>
            <person name="Kollar L.M."/>
            <person name="Olsson S."/>
            <person name="Huttunen S."/>
            <person name="Landis J.B."/>
            <person name="Wickett N.J."/>
            <person name="Johnson M.G."/>
            <person name="Rensing S.A."/>
            <person name="Grimwood J."/>
            <person name="Schmutz J."/>
            <person name="Mcdaniel S.F."/>
        </authorList>
    </citation>
    <scope>NUCLEOTIDE SEQUENCE</scope>
    <source>
        <strain evidence="2">R40</strain>
    </source>
</reference>
<sequence length="174" mass="19136">MGKYCKDNYAGTYAAKNVKQALDKLIDVLQSPEQVRRLVIGQGPKKPIKPSKIAFETPAMTPLWMETSASMAKKSSNLDSEKGSTPSSSDDPSDRRKTSSSRSSSRCSDSSRHISIARYHQMWAKGLREYPEGGSLRAVTASTYRQKSNPLEAGWSSAPCKSGYLDVFVTDTFV</sequence>
<dbReference type="AlphaFoldDB" id="A0A8T0H0B3"/>
<evidence type="ECO:0000256" key="1">
    <source>
        <dbReference type="SAM" id="MobiDB-lite"/>
    </source>
</evidence>
<dbReference type="EMBL" id="CM026429">
    <property type="protein sequence ID" value="KAG0563794.1"/>
    <property type="molecule type" value="Genomic_DNA"/>
</dbReference>